<dbReference type="CDD" id="cd01285">
    <property type="entry name" value="nucleoside_deaminase"/>
    <property type="match status" value="1"/>
</dbReference>
<dbReference type="GO" id="GO:0047974">
    <property type="term" value="F:guanosine deaminase activity"/>
    <property type="evidence" value="ECO:0007669"/>
    <property type="project" value="TreeGrafter"/>
</dbReference>
<dbReference type="PROSITE" id="PS00903">
    <property type="entry name" value="CYT_DCMP_DEAMINASES_1"/>
    <property type="match status" value="1"/>
</dbReference>
<dbReference type="GO" id="GO:0008270">
    <property type="term" value="F:zinc ion binding"/>
    <property type="evidence" value="ECO:0007669"/>
    <property type="project" value="InterPro"/>
</dbReference>
<evidence type="ECO:0000313" key="4">
    <source>
        <dbReference type="EMBL" id="AWI86566.1"/>
    </source>
</evidence>
<feature type="domain" description="CMP/dCMP-type deaminase" evidence="3">
    <location>
        <begin position="1"/>
        <end position="114"/>
    </location>
</feature>
<protein>
    <submittedName>
        <fullName evidence="4">tRNA-specific adenosine deaminase</fullName>
    </submittedName>
</protein>
<dbReference type="KEGG" id="ypac:CEW88_22615"/>
<dbReference type="AlphaFoldDB" id="A0A2U8HNJ8"/>
<keyword evidence="2" id="KW-0862">Zinc</keyword>
<dbReference type="RefSeq" id="WP_108970664.1">
    <property type="nucleotide sequence ID" value="NZ_CP022193.1"/>
</dbReference>
<dbReference type="InterPro" id="IPR002125">
    <property type="entry name" value="CMP_dCMP_dom"/>
</dbReference>
<evidence type="ECO:0000313" key="5">
    <source>
        <dbReference type="Proteomes" id="UP000244915"/>
    </source>
</evidence>
<keyword evidence="1" id="KW-0479">Metal-binding</keyword>
<sequence>MFEDRFLRRAIEISARALTTPGTEPFGAVVVRDGEIVGEGINRSVLNHDPTSHGETEAIRDACRNLGTVDLRGAALYSSCEPCPLCVAAMLICGVSELYYAADMAQAGAALGDLPESARFPIDVDHMLAQCGLPAPERAMVSARRRDGEAARILQIWAHKASSSLDAARET</sequence>
<reference evidence="4 5" key="1">
    <citation type="submission" date="2017-06" db="EMBL/GenBank/DDBJ databases">
        <title>Yangia sp. YSBP01 complete genome sequence.</title>
        <authorList>
            <person name="Woo J.-H."/>
            <person name="Kim H.-S."/>
        </authorList>
    </citation>
    <scope>NUCLEOTIDE SEQUENCE [LARGE SCALE GENOMIC DNA]</scope>
    <source>
        <strain evidence="4 5">YSBP01</strain>
        <plasmid evidence="4 5">unnamed3</plasmid>
    </source>
</reference>
<organism evidence="4 5">
    <name type="scientific">Alloyangia pacifica</name>
    <dbReference type="NCBI Taxonomy" id="311180"/>
    <lineage>
        <taxon>Bacteria</taxon>
        <taxon>Pseudomonadati</taxon>
        <taxon>Pseudomonadota</taxon>
        <taxon>Alphaproteobacteria</taxon>
        <taxon>Rhodobacterales</taxon>
        <taxon>Roseobacteraceae</taxon>
        <taxon>Alloyangia</taxon>
    </lineage>
</organism>
<dbReference type="PANTHER" id="PTHR11079">
    <property type="entry name" value="CYTOSINE DEAMINASE FAMILY MEMBER"/>
    <property type="match status" value="1"/>
</dbReference>
<dbReference type="GO" id="GO:0006152">
    <property type="term" value="P:purine nucleoside catabolic process"/>
    <property type="evidence" value="ECO:0007669"/>
    <property type="project" value="TreeGrafter"/>
</dbReference>
<dbReference type="Gene3D" id="3.40.140.10">
    <property type="entry name" value="Cytidine Deaminase, domain 2"/>
    <property type="match status" value="1"/>
</dbReference>
<dbReference type="PROSITE" id="PS51747">
    <property type="entry name" value="CYT_DCMP_DEAMINASES_2"/>
    <property type="match status" value="1"/>
</dbReference>
<dbReference type="Proteomes" id="UP000244915">
    <property type="component" value="Plasmid unnamed3"/>
</dbReference>
<geneLocation type="plasmid" evidence="4 5">
    <name>unnamed3</name>
</geneLocation>
<dbReference type="InterPro" id="IPR016193">
    <property type="entry name" value="Cytidine_deaminase-like"/>
</dbReference>
<keyword evidence="4" id="KW-0614">Plasmid</keyword>
<dbReference type="SUPFAM" id="SSF53927">
    <property type="entry name" value="Cytidine deaminase-like"/>
    <property type="match status" value="1"/>
</dbReference>
<dbReference type="Pfam" id="PF00383">
    <property type="entry name" value="dCMP_cyt_deam_1"/>
    <property type="match status" value="1"/>
</dbReference>
<dbReference type="EMBL" id="CP022193">
    <property type="protein sequence ID" value="AWI86566.1"/>
    <property type="molecule type" value="Genomic_DNA"/>
</dbReference>
<accession>A0A2U8HNJ8</accession>
<dbReference type="InterPro" id="IPR016192">
    <property type="entry name" value="APOBEC/CMP_deaminase_Zn-bd"/>
</dbReference>
<gene>
    <name evidence="4" type="ORF">CEW88_22615</name>
</gene>
<proteinExistence type="predicted"/>
<evidence type="ECO:0000256" key="1">
    <source>
        <dbReference type="ARBA" id="ARBA00022723"/>
    </source>
</evidence>
<evidence type="ECO:0000256" key="2">
    <source>
        <dbReference type="ARBA" id="ARBA00022833"/>
    </source>
</evidence>
<evidence type="ECO:0000259" key="3">
    <source>
        <dbReference type="PROSITE" id="PS51747"/>
    </source>
</evidence>
<dbReference type="PANTHER" id="PTHR11079:SF161">
    <property type="entry name" value="CMP_DCMP-TYPE DEAMINASE DOMAIN-CONTAINING PROTEIN"/>
    <property type="match status" value="1"/>
</dbReference>
<name>A0A2U8HNJ8_9RHOB</name>
<dbReference type="OrthoDB" id="7768233at2"/>